<reference evidence="3 4" key="1">
    <citation type="submission" date="2020-01" db="EMBL/GenBank/DDBJ databases">
        <title>Whole-genome sequence of Heliobacterium undosum DSM 13378.</title>
        <authorList>
            <person name="Kyndt J.A."/>
            <person name="Meyer T.E."/>
        </authorList>
    </citation>
    <scope>NUCLEOTIDE SEQUENCE [LARGE SCALE GENOMIC DNA]</scope>
    <source>
        <strain evidence="3 4">DSM 13378</strain>
    </source>
</reference>
<feature type="transmembrane region" description="Helical" evidence="2">
    <location>
        <begin position="289"/>
        <end position="314"/>
    </location>
</feature>
<keyword evidence="4" id="KW-1185">Reference proteome</keyword>
<dbReference type="Pfam" id="PF04519">
    <property type="entry name" value="Bactofilin"/>
    <property type="match status" value="1"/>
</dbReference>
<evidence type="ECO:0008006" key="5">
    <source>
        <dbReference type="Google" id="ProtNLM"/>
    </source>
</evidence>
<dbReference type="AlphaFoldDB" id="A0A845KYP0"/>
<evidence type="ECO:0000313" key="3">
    <source>
        <dbReference type="EMBL" id="MZP28126.1"/>
    </source>
</evidence>
<keyword evidence="2" id="KW-0812">Transmembrane</keyword>
<feature type="transmembrane region" description="Helical" evidence="2">
    <location>
        <begin position="420"/>
        <end position="439"/>
    </location>
</feature>
<keyword evidence="2" id="KW-0472">Membrane</keyword>
<feature type="transmembrane region" description="Helical" evidence="2">
    <location>
        <begin position="334"/>
        <end position="357"/>
    </location>
</feature>
<dbReference type="OrthoDB" id="1786102at2"/>
<sequence length="498" mass="53605">MMRRLWSILKWLLLVIFLIGAGALAGIAASQTWQHGVPWNSRYETASPPWNAGPGLDRDSARVDAMNLPTLHVRRGEQRDSIQEPASRVVVEGGQVIGPVSAREVRLEDRAVVNGAVSAEYGVTIVGAQARADVTAREVRIFRDSVQEENRRFGQVRRHFDGPEAEVAGNVKAQHVTNAPGTIISGSVITDGQAELAGVVNGDVTARNVILKATAQIKGNIRSGADTIVMEPGAQVFGRITGPEGQGVRIVAGAVTPEDAAALDRSYGPPLTPRSDNSPQVVVREQGGFAYGIFFWIPVLIGLLALSFIAYSFLREDAEEAADAILLQPLRNIWIGFLTILALGPLVALSAVTIIGIPVAVGLAVTALAAAIVGWTAGSLVVGRRVAMNLGRWQVPGVIGEVLIGAFLLAHLGWVPLIGWLILLAITLMGFGAVVRSWYPRFRDQWRRWRKERKQQREQQDRKESGSAKEDSTAGDEAAREASGDVDEVEVNASAQKE</sequence>
<feature type="transmembrane region" description="Helical" evidence="2">
    <location>
        <begin position="363"/>
        <end position="383"/>
    </location>
</feature>
<dbReference type="Proteomes" id="UP000463470">
    <property type="component" value="Unassembled WGS sequence"/>
</dbReference>
<feature type="compositionally biased region" description="Basic and acidic residues" evidence="1">
    <location>
        <begin position="455"/>
        <end position="483"/>
    </location>
</feature>
<dbReference type="InterPro" id="IPR007607">
    <property type="entry name" value="BacA/B"/>
</dbReference>
<organism evidence="3 4">
    <name type="scientific">Heliomicrobium undosum</name>
    <dbReference type="NCBI Taxonomy" id="121734"/>
    <lineage>
        <taxon>Bacteria</taxon>
        <taxon>Bacillati</taxon>
        <taxon>Bacillota</taxon>
        <taxon>Clostridia</taxon>
        <taxon>Eubacteriales</taxon>
        <taxon>Heliobacteriaceae</taxon>
        <taxon>Heliomicrobium</taxon>
    </lineage>
</organism>
<dbReference type="EMBL" id="WXEY01000001">
    <property type="protein sequence ID" value="MZP28126.1"/>
    <property type="molecule type" value="Genomic_DNA"/>
</dbReference>
<name>A0A845KYP0_9FIRM</name>
<evidence type="ECO:0000313" key="4">
    <source>
        <dbReference type="Proteomes" id="UP000463470"/>
    </source>
</evidence>
<gene>
    <name evidence="3" type="ORF">GTO91_00105</name>
</gene>
<evidence type="ECO:0000256" key="1">
    <source>
        <dbReference type="SAM" id="MobiDB-lite"/>
    </source>
</evidence>
<protein>
    <recommendedName>
        <fullName evidence="5">Polymer-forming cytoskeletal protein</fullName>
    </recommendedName>
</protein>
<accession>A0A845KYP0</accession>
<keyword evidence="2" id="KW-1133">Transmembrane helix</keyword>
<feature type="transmembrane region" description="Helical" evidence="2">
    <location>
        <begin position="395"/>
        <end position="414"/>
    </location>
</feature>
<feature type="region of interest" description="Disordered" evidence="1">
    <location>
        <begin position="451"/>
        <end position="498"/>
    </location>
</feature>
<proteinExistence type="predicted"/>
<comment type="caution">
    <text evidence="3">The sequence shown here is derived from an EMBL/GenBank/DDBJ whole genome shotgun (WGS) entry which is preliminary data.</text>
</comment>
<evidence type="ECO:0000256" key="2">
    <source>
        <dbReference type="SAM" id="Phobius"/>
    </source>
</evidence>